<dbReference type="InterPro" id="IPR012337">
    <property type="entry name" value="RNaseH-like_sf"/>
</dbReference>
<dbReference type="InterPro" id="IPR052035">
    <property type="entry name" value="ZnF_BED_domain_contain"/>
</dbReference>
<evidence type="ECO:0000256" key="4">
    <source>
        <dbReference type="ARBA" id="ARBA00022833"/>
    </source>
</evidence>
<evidence type="ECO:0000313" key="6">
    <source>
        <dbReference type="EMBL" id="KAF5344239.1"/>
    </source>
</evidence>
<keyword evidence="7" id="KW-1185">Reference proteome</keyword>
<evidence type="ECO:0000313" key="7">
    <source>
        <dbReference type="Proteomes" id="UP000559256"/>
    </source>
</evidence>
<keyword evidence="5" id="KW-0539">Nucleus</keyword>
<dbReference type="GO" id="GO:0008270">
    <property type="term" value="F:zinc ion binding"/>
    <property type="evidence" value="ECO:0007669"/>
    <property type="project" value="UniProtKB-KW"/>
</dbReference>
<dbReference type="Proteomes" id="UP000559256">
    <property type="component" value="Unassembled WGS sequence"/>
</dbReference>
<evidence type="ECO:0000256" key="3">
    <source>
        <dbReference type="ARBA" id="ARBA00022771"/>
    </source>
</evidence>
<evidence type="ECO:0000256" key="5">
    <source>
        <dbReference type="ARBA" id="ARBA00023242"/>
    </source>
</evidence>
<comment type="caution">
    <text evidence="6">The sequence shown here is derived from an EMBL/GenBank/DDBJ whole genome shotgun (WGS) entry which is preliminary data.</text>
</comment>
<dbReference type="PANTHER" id="PTHR46481">
    <property type="entry name" value="ZINC FINGER BED DOMAIN-CONTAINING PROTEIN 4"/>
    <property type="match status" value="1"/>
</dbReference>
<organism evidence="6 7">
    <name type="scientific">Tetrapyrgos nigripes</name>
    <dbReference type="NCBI Taxonomy" id="182062"/>
    <lineage>
        <taxon>Eukaryota</taxon>
        <taxon>Fungi</taxon>
        <taxon>Dikarya</taxon>
        <taxon>Basidiomycota</taxon>
        <taxon>Agaricomycotina</taxon>
        <taxon>Agaricomycetes</taxon>
        <taxon>Agaricomycetidae</taxon>
        <taxon>Agaricales</taxon>
        <taxon>Marasmiineae</taxon>
        <taxon>Marasmiaceae</taxon>
        <taxon>Tetrapyrgos</taxon>
    </lineage>
</organism>
<dbReference type="EMBL" id="JAACJM010000127">
    <property type="protein sequence ID" value="KAF5344239.1"/>
    <property type="molecule type" value="Genomic_DNA"/>
</dbReference>
<reference evidence="6 7" key="1">
    <citation type="journal article" date="2020" name="ISME J.">
        <title>Uncovering the hidden diversity of litter-decomposition mechanisms in mushroom-forming fungi.</title>
        <authorList>
            <person name="Floudas D."/>
            <person name="Bentzer J."/>
            <person name="Ahren D."/>
            <person name="Johansson T."/>
            <person name="Persson P."/>
            <person name="Tunlid A."/>
        </authorList>
    </citation>
    <scope>NUCLEOTIDE SEQUENCE [LARGE SCALE GENOMIC DNA]</scope>
    <source>
        <strain evidence="6 7">CBS 291.85</strain>
    </source>
</reference>
<keyword evidence="3" id="KW-0863">Zinc-finger</keyword>
<sequence length="415" mass="45816">MTNSAGRVLFTSDIWSCTTLASHVAVTAHYLAYSLEPGHHLILCSELVAFCIIHSSHTGQNIATIILDIGVITLDTLMTHVAEDLDQLDIPFSVEGNHIRCFPHIINIAVKTALKYLTCVNIWDPEAEGSDDPDLPAPSALNDDPEYKVIADAWTQVTTCQASGQHRQAMSEIIVEGNKNGGWGNLPEQLRNIELMKDVDTHWGAAFNMMDRLLELNLEVVSAEKTPTLSVVLPLYEQLITYLENLKPQLPKIEHSIQAAITKLKEYLVKSCKVKVYALAMALNLMFKFEWMEKHWTEREVIVAKEAALMLYAAHAQQSGLARFAVLGQTPESSPGSSETTPPLTPDQIQARQCQEDIAAVSKEIGEFKKAVAIPACTPVLIFSNPSLQVTTSEANHSNSEAYFPHQYLVLQTGS</sequence>
<protein>
    <submittedName>
        <fullName evidence="6">Uncharacterized protein</fullName>
    </submittedName>
</protein>
<name>A0A8H5CM13_9AGAR</name>
<dbReference type="SUPFAM" id="SSF53098">
    <property type="entry name" value="Ribonuclease H-like"/>
    <property type="match status" value="1"/>
</dbReference>
<dbReference type="PANTHER" id="PTHR46481:SF10">
    <property type="entry name" value="ZINC FINGER BED DOMAIN-CONTAINING PROTEIN 39"/>
    <property type="match status" value="1"/>
</dbReference>
<comment type="subcellular location">
    <subcellularLocation>
        <location evidence="1">Nucleus</location>
    </subcellularLocation>
</comment>
<keyword evidence="4" id="KW-0862">Zinc</keyword>
<dbReference type="GO" id="GO:0005634">
    <property type="term" value="C:nucleus"/>
    <property type="evidence" value="ECO:0007669"/>
    <property type="project" value="UniProtKB-SubCell"/>
</dbReference>
<gene>
    <name evidence="6" type="ORF">D9758_012370</name>
</gene>
<dbReference type="AlphaFoldDB" id="A0A8H5CM13"/>
<dbReference type="OrthoDB" id="2790258at2759"/>
<proteinExistence type="predicted"/>
<evidence type="ECO:0000256" key="1">
    <source>
        <dbReference type="ARBA" id="ARBA00004123"/>
    </source>
</evidence>
<keyword evidence="2" id="KW-0479">Metal-binding</keyword>
<evidence type="ECO:0000256" key="2">
    <source>
        <dbReference type="ARBA" id="ARBA00022723"/>
    </source>
</evidence>
<accession>A0A8H5CM13</accession>